<dbReference type="NCBIfam" id="NF007468">
    <property type="entry name" value="PRK10049.1"/>
    <property type="match status" value="1"/>
</dbReference>
<dbReference type="InterPro" id="IPR023870">
    <property type="entry name" value="PGA_export_porin_PgaA"/>
</dbReference>
<dbReference type="Gene3D" id="1.25.40.10">
    <property type="entry name" value="Tetratricopeptide repeat domain"/>
    <property type="match status" value="2"/>
</dbReference>
<sequence length="826" mass="94314">MLRNGFMINKWQIDMERSLRFNTLFFYRVPKLLCLLLLFPILVQAAESVYEQQIQQARNGNYTSFLHYLQRYQQQHALTPEQVADWLQVASWAGRDDEVIEVWLRYHVYMPLPARGVAAAAQSRRNQKQWQPALALWKQACSLAPENDDYRIGYIKTLADARMDRLALQEAQKRVTAHPSQINLETLAYVYLRQGKSWDRLLADTRALKSAPENHVLLSALVDALNDNRVSTPALRLSQGISLPPAQRRQLELNAAAEQVRLADAPGRTEKERLRLAQAALNRYDALLARWQHEPQAAEDIIRARVDRLGALYAHGDYPQAIAEYRALTSAHHPVPGWAIGWVISAYLQEQNADAALALLQKYPDYARNPQDEEHQLFYAYLDTGQYQAARHYLAQMTRNVPWARYDYGSPTAQPNDQWLIGQSLTFQYLLATHALPQAEAVAHRLAATAPGNQGLQIDYAALLQARGLPRAAEQKLKMAEVLEPSNTELEQQQAYVAMDLQEWRQMELLTDDVLARAPRDRSVQRLDRLRNVHHMSELRLNAGKGLHSDNPVSGTHDLNWDATLYGPPVADNWRLFGGTRFAEGNFDEGKGTSRHLVGGVEWRSRDIWLEAELSGNRYHGTHTPGARLSGQYSLNDRWQSGGSLERLSRTTPLRALRNGIRADRAEGWVRWYQNERREYQLSAAISHFSDHNRRQEYTLTGKERLWQTPTLTLDLEPGISASANSQRDTLYYNPERDLSATAALSVDHQLYRYYDTLWSQQLVAGAGGYWQKNQSAGAITLLGYGQRVQWNNVVDTGVMLNWDKRPYDGKRESNLAVTFDATLRF</sequence>
<gene>
    <name evidence="2" type="primary">pgaA</name>
    <name evidence="2" type="ordered locus">ECL_04313</name>
</gene>
<dbReference type="InterPro" id="IPR011990">
    <property type="entry name" value="TPR-like_helical_dom_sf"/>
</dbReference>
<dbReference type="KEGG" id="enc:ECL_04313"/>
<dbReference type="EnsemblBacteria" id="ADF63843">
    <property type="protein sequence ID" value="ADF63843"/>
    <property type="gene ID" value="ECL_04313"/>
</dbReference>
<name>A0A0H3CPH6_ENTCC</name>
<reference evidence="2 3" key="1">
    <citation type="journal article" date="2010" name="J. Bacteriol.">
        <title>Complete genome sequence of Enterobacter cloacae subsp. cloacae type strain ATCC 13047.</title>
        <authorList>
            <person name="Ren Y."/>
            <person name="Ren Y."/>
            <person name="Zhou Z."/>
            <person name="Guo X."/>
            <person name="Li Y."/>
            <person name="Feng L."/>
            <person name="Wang L."/>
        </authorList>
    </citation>
    <scope>NUCLEOTIDE SEQUENCE [LARGE SCALE GENOMIC DNA]</scope>
    <source>
        <strain evidence="3">ATCC 13047 / DSM 30054 / NBRC 13535 / NCTC 10005 / WDCM 00083 / NCDC 279-56</strain>
    </source>
</reference>
<dbReference type="OrthoDB" id="5405060at2"/>
<dbReference type="PATRIC" id="fig|716541.4.peg.4465"/>
<dbReference type="Proteomes" id="UP000002363">
    <property type="component" value="Chromosome"/>
</dbReference>
<evidence type="ECO:0000259" key="1">
    <source>
        <dbReference type="Pfam" id="PF21197"/>
    </source>
</evidence>
<organism evidence="2 3">
    <name type="scientific">Enterobacter cloacae subsp. cloacae (strain ATCC 13047 / DSM 30054 / NBRC 13535 / NCTC 10005 / WDCM 00083 / NCDC 279-56)</name>
    <dbReference type="NCBI Taxonomy" id="716541"/>
    <lineage>
        <taxon>Bacteria</taxon>
        <taxon>Pseudomonadati</taxon>
        <taxon>Pseudomonadota</taxon>
        <taxon>Gammaproteobacteria</taxon>
        <taxon>Enterobacterales</taxon>
        <taxon>Enterobacteriaceae</taxon>
        <taxon>Enterobacter</taxon>
        <taxon>Enterobacter cloacae complex</taxon>
    </lineage>
</organism>
<dbReference type="SUPFAM" id="SSF48452">
    <property type="entry name" value="TPR-like"/>
    <property type="match status" value="1"/>
</dbReference>
<dbReference type="EMBL" id="CP001918">
    <property type="protein sequence ID" value="ADF63843.1"/>
    <property type="molecule type" value="Genomic_DNA"/>
</dbReference>
<dbReference type="AlphaFoldDB" id="A0A0H3CPH6"/>
<dbReference type="Pfam" id="PF21197">
    <property type="entry name" value="PgaA_barrel"/>
    <property type="match status" value="1"/>
</dbReference>
<protein>
    <submittedName>
        <fullName evidence="2">Biofilm PGA synthesis protein PgaA</fullName>
    </submittedName>
</protein>
<feature type="domain" description="PgaA membrane beta barrel" evidence="1">
    <location>
        <begin position="533"/>
        <end position="826"/>
    </location>
</feature>
<evidence type="ECO:0000313" key="2">
    <source>
        <dbReference type="EMBL" id="ADF63843.1"/>
    </source>
</evidence>
<dbReference type="InterPro" id="IPR049003">
    <property type="entry name" value="PgaA_barrel"/>
</dbReference>
<dbReference type="GO" id="GO:1901515">
    <property type="term" value="F:poly-beta-1,6-N-acetyl-D-glucosamine transmembrane transporter activity"/>
    <property type="evidence" value="ECO:0007669"/>
    <property type="project" value="InterPro"/>
</dbReference>
<dbReference type="STRING" id="716541.ECL_04313"/>
<evidence type="ECO:0000313" key="3">
    <source>
        <dbReference type="Proteomes" id="UP000002363"/>
    </source>
</evidence>
<dbReference type="HOGENOM" id="CLU_018289_0_0_6"/>
<keyword evidence="3" id="KW-1185">Reference proteome</keyword>
<dbReference type="eggNOG" id="COG0457">
    <property type="taxonomic scope" value="Bacteria"/>
</dbReference>
<proteinExistence type="predicted"/>
<dbReference type="NCBIfam" id="TIGR03939">
    <property type="entry name" value="PGA_TPR_OMP"/>
    <property type="match status" value="1"/>
</dbReference>
<accession>A0A0H3CPH6</accession>